<dbReference type="EMBL" id="JAQHRD010000007">
    <property type="protein sequence ID" value="KAJ6439089.1"/>
    <property type="molecule type" value="Genomic_DNA"/>
</dbReference>
<sequence length="1002" mass="112510">MDRRPALEALWVQTENNRVAALGGRSFVPPSSLLTIFTRAAIVAAVKELICSEEDRIGLTDDILRDGVQTFAILISIRQPDQIVAFRRLRCLNRLPLDEGNAAKLLGDHAPRFLREQWDFQPYYFRRGHDVEIAAPEVLPFIQSVDSPTSGGFGDIDKLEIHPSLQDFFPSATGRVFVVRKTLRKVATVSEERRMAMYKNEKRCLRLINHPPHPHIVPLLSAYVYEGNCCMLFPLLEMDLKSFLARPAPHGSFRWSFTYFSALYGLASALAQVHNVQVSLEGDDVDFEGIGYHHDLRPANVLVNAHSFLLADFGMGRIRAADDGSETPFKALSGDYVAPECMDERSFAGLGVGRAMDVWAFGCLMLELMAYNYFGTSGLTRFRQQRSIAGPSGFITDTFFHDGRGKVKPIVKNWIDLVATKDHSTVGVLLQNLALSILKPVQERPTISVVCHHLSRISLHAHFSAAYDALTAALGEGAWSDGRGWLMKLWFERERLHAFGIVLGLLTEAIELAIPKFAELNGGKCVQILLDIFHKLVRAPESGGESEANGRFELRVATEAMDHLMVEPEGRETPLEDEIQRLVQDLWVLLPGIESRKAQRLWIHSMLDATNSVEELGRMRNVLGSRRPVAYQQSAAMATMKKIRLQMVHALSQEGDLARLHLQGDEIPLVDDQDQLGHLMGVNKHGEQVFIEVVHYDPSWDRIPPAERTLVMAQKAMGFNARPKPSNLRVLDCVGFFEFGNISDGPGFSFVYQLPESNQTPDPTASQGKRGIMTLHQLLLLSAKKMRTDQHSTQPLLGDKFWLANLLAGFLGEFHGIGWLHENLHSNNIVFFNYAEDVEERGISAVTSSTLRQPFVVGLDKIRPGSESWHTQGPAEHTDFPDYRHPDYHHTERFRVSYDYYSLGLILLEIGLWTPLVAIASRKEFSTLTPHALRTVLIDRYVPRLGYRMGSTYQAVVDRLLSNKLDPEPLRQVPDAMAESQAFSAFMDEVIDPLERLANGTI</sequence>
<organism evidence="2 3">
    <name type="scientific">Purpureocillium lavendulum</name>
    <dbReference type="NCBI Taxonomy" id="1247861"/>
    <lineage>
        <taxon>Eukaryota</taxon>
        <taxon>Fungi</taxon>
        <taxon>Dikarya</taxon>
        <taxon>Ascomycota</taxon>
        <taxon>Pezizomycotina</taxon>
        <taxon>Sordariomycetes</taxon>
        <taxon>Hypocreomycetidae</taxon>
        <taxon>Hypocreales</taxon>
        <taxon>Ophiocordycipitaceae</taxon>
        <taxon>Purpureocillium</taxon>
    </lineage>
</organism>
<dbReference type="Pfam" id="PF00069">
    <property type="entry name" value="Pkinase"/>
    <property type="match status" value="1"/>
</dbReference>
<reference evidence="2" key="1">
    <citation type="submission" date="2023-01" db="EMBL/GenBank/DDBJ databases">
        <title>The growth and conidiation of Purpureocillium lavendulum are regulated by nitrogen source and histone H3K14 acetylation.</title>
        <authorList>
            <person name="Tang P."/>
            <person name="Han J."/>
            <person name="Zhang C."/>
            <person name="Tang P."/>
            <person name="Qi F."/>
            <person name="Zhang K."/>
            <person name="Liang L."/>
        </authorList>
    </citation>
    <scope>NUCLEOTIDE SEQUENCE</scope>
    <source>
        <strain evidence="2">YMF1.00683</strain>
    </source>
</reference>
<dbReference type="GO" id="GO:0004672">
    <property type="term" value="F:protein kinase activity"/>
    <property type="evidence" value="ECO:0007669"/>
    <property type="project" value="InterPro"/>
</dbReference>
<name>A0AB34FI60_9HYPO</name>
<dbReference type="PANTHER" id="PTHR37542">
    <property type="entry name" value="HELO DOMAIN-CONTAINING PROTEIN-RELATED"/>
    <property type="match status" value="1"/>
</dbReference>
<dbReference type="PANTHER" id="PTHR37542:SF3">
    <property type="entry name" value="PRION-INHIBITION AND PROPAGATION HELO DOMAIN-CONTAINING PROTEIN"/>
    <property type="match status" value="1"/>
</dbReference>
<evidence type="ECO:0000313" key="3">
    <source>
        <dbReference type="Proteomes" id="UP001163105"/>
    </source>
</evidence>
<feature type="domain" description="Protein kinase" evidence="1">
    <location>
        <begin position="142"/>
        <end position="463"/>
    </location>
</feature>
<evidence type="ECO:0000259" key="1">
    <source>
        <dbReference type="PROSITE" id="PS50011"/>
    </source>
</evidence>
<dbReference type="InterPro" id="IPR000719">
    <property type="entry name" value="Prot_kinase_dom"/>
</dbReference>
<dbReference type="Proteomes" id="UP001163105">
    <property type="component" value="Unassembled WGS sequence"/>
</dbReference>
<dbReference type="GO" id="GO:0005524">
    <property type="term" value="F:ATP binding"/>
    <property type="evidence" value="ECO:0007669"/>
    <property type="project" value="InterPro"/>
</dbReference>
<evidence type="ECO:0000313" key="2">
    <source>
        <dbReference type="EMBL" id="KAJ6439089.1"/>
    </source>
</evidence>
<protein>
    <submittedName>
        <fullName evidence="2">Kinase-like protein</fullName>
    </submittedName>
</protein>
<dbReference type="SUPFAM" id="SSF56112">
    <property type="entry name" value="Protein kinase-like (PK-like)"/>
    <property type="match status" value="2"/>
</dbReference>
<dbReference type="Gene3D" id="1.10.510.10">
    <property type="entry name" value="Transferase(Phosphotransferase) domain 1"/>
    <property type="match status" value="1"/>
</dbReference>
<proteinExistence type="predicted"/>
<keyword evidence="3" id="KW-1185">Reference proteome</keyword>
<keyword evidence="2" id="KW-0418">Kinase</keyword>
<accession>A0AB34FI60</accession>
<dbReference type="InterPro" id="IPR011009">
    <property type="entry name" value="Kinase-like_dom_sf"/>
</dbReference>
<dbReference type="AlphaFoldDB" id="A0AB34FI60"/>
<dbReference type="PROSITE" id="PS50011">
    <property type="entry name" value="PROTEIN_KINASE_DOM"/>
    <property type="match status" value="1"/>
</dbReference>
<dbReference type="CDD" id="cd00180">
    <property type="entry name" value="PKc"/>
    <property type="match status" value="1"/>
</dbReference>
<keyword evidence="2" id="KW-0808">Transferase</keyword>
<gene>
    <name evidence="2" type="ORF">O9K51_08496</name>
</gene>
<comment type="caution">
    <text evidence="2">The sequence shown here is derived from an EMBL/GenBank/DDBJ whole genome shotgun (WGS) entry which is preliminary data.</text>
</comment>